<feature type="region of interest" description="Disordered" evidence="1">
    <location>
        <begin position="1"/>
        <end position="23"/>
    </location>
</feature>
<dbReference type="AlphaFoldDB" id="A0AAD4DIR3"/>
<gene>
    <name evidence="2" type="ORF">BGZ95_005037</name>
</gene>
<feature type="non-terminal residue" evidence="2">
    <location>
        <position position="1"/>
    </location>
</feature>
<sequence length="348" mass="39218">SLGITRQKSSEDDKLTSSAAMSHRTRRGAMLTNLRSLKLGNWSRGITKGEFLSILEGCPNLEKLSLECGLVPVAMTGEDISRICPNLRNILHHWSEREDQGTWPLETLATLPQNQLTSISIIGPFNRCWDNEFACTSFLRHSLTLREFNVYRPISSAAIALVLRTCNALEWVDVRRSSLILQDAIAYPWASSNINCLKLEVLVSLPSSPPDALYTPYYLQTPPIPATTEETLLFTHLELFYRQIGSLKEMRYLYLGTTSYNERGSMLRLFSVRALPGMLALSNNKMGRPGFLDLLSGWNQLEIFSGNIFPETEDDDMPAGAPEIEWVLTHWKSLLYTKKTLSMSSSSF</sequence>
<evidence type="ECO:0000313" key="2">
    <source>
        <dbReference type="EMBL" id="KAG0277954.1"/>
    </source>
</evidence>
<evidence type="ECO:0008006" key="4">
    <source>
        <dbReference type="Google" id="ProtNLM"/>
    </source>
</evidence>
<dbReference type="Gene3D" id="3.80.10.10">
    <property type="entry name" value="Ribonuclease Inhibitor"/>
    <property type="match status" value="1"/>
</dbReference>
<evidence type="ECO:0000256" key="1">
    <source>
        <dbReference type="SAM" id="MobiDB-lite"/>
    </source>
</evidence>
<dbReference type="SUPFAM" id="SSF52047">
    <property type="entry name" value="RNI-like"/>
    <property type="match status" value="1"/>
</dbReference>
<proteinExistence type="predicted"/>
<dbReference type="InterPro" id="IPR032675">
    <property type="entry name" value="LRR_dom_sf"/>
</dbReference>
<keyword evidence="3" id="KW-1185">Reference proteome</keyword>
<organism evidence="2 3">
    <name type="scientific">Linnemannia exigua</name>
    <dbReference type="NCBI Taxonomy" id="604196"/>
    <lineage>
        <taxon>Eukaryota</taxon>
        <taxon>Fungi</taxon>
        <taxon>Fungi incertae sedis</taxon>
        <taxon>Mucoromycota</taxon>
        <taxon>Mortierellomycotina</taxon>
        <taxon>Mortierellomycetes</taxon>
        <taxon>Mortierellales</taxon>
        <taxon>Mortierellaceae</taxon>
        <taxon>Linnemannia</taxon>
    </lineage>
</organism>
<protein>
    <recommendedName>
        <fullName evidence="4">F-box protein</fullName>
    </recommendedName>
</protein>
<evidence type="ECO:0000313" key="3">
    <source>
        <dbReference type="Proteomes" id="UP001194580"/>
    </source>
</evidence>
<reference evidence="2" key="1">
    <citation type="journal article" date="2020" name="Fungal Divers.">
        <title>Resolving the Mortierellaceae phylogeny through synthesis of multi-gene phylogenetics and phylogenomics.</title>
        <authorList>
            <person name="Vandepol N."/>
            <person name="Liber J."/>
            <person name="Desiro A."/>
            <person name="Na H."/>
            <person name="Kennedy M."/>
            <person name="Barry K."/>
            <person name="Grigoriev I.V."/>
            <person name="Miller A.N."/>
            <person name="O'Donnell K."/>
            <person name="Stajich J.E."/>
            <person name="Bonito G."/>
        </authorList>
    </citation>
    <scope>NUCLEOTIDE SEQUENCE</scope>
    <source>
        <strain evidence="2">NRRL 28262</strain>
    </source>
</reference>
<dbReference type="Proteomes" id="UP001194580">
    <property type="component" value="Unassembled WGS sequence"/>
</dbReference>
<comment type="caution">
    <text evidence="2">The sequence shown here is derived from an EMBL/GenBank/DDBJ whole genome shotgun (WGS) entry which is preliminary data.</text>
</comment>
<name>A0AAD4DIR3_9FUNG</name>
<dbReference type="EMBL" id="JAAAIL010000233">
    <property type="protein sequence ID" value="KAG0277954.1"/>
    <property type="molecule type" value="Genomic_DNA"/>
</dbReference>
<accession>A0AAD4DIR3</accession>